<accession>A0A6A6P680</accession>
<dbReference type="Proteomes" id="UP000799766">
    <property type="component" value="Unassembled WGS sequence"/>
</dbReference>
<organism evidence="2 3">
    <name type="scientific">Lineolata rhizophorae</name>
    <dbReference type="NCBI Taxonomy" id="578093"/>
    <lineage>
        <taxon>Eukaryota</taxon>
        <taxon>Fungi</taxon>
        <taxon>Dikarya</taxon>
        <taxon>Ascomycota</taxon>
        <taxon>Pezizomycotina</taxon>
        <taxon>Dothideomycetes</taxon>
        <taxon>Dothideomycetes incertae sedis</taxon>
        <taxon>Lineolatales</taxon>
        <taxon>Lineolataceae</taxon>
        <taxon>Lineolata</taxon>
    </lineage>
</organism>
<gene>
    <name evidence="2" type="ORF">BDY21DRAFT_337885</name>
</gene>
<evidence type="ECO:0000313" key="3">
    <source>
        <dbReference type="Proteomes" id="UP000799766"/>
    </source>
</evidence>
<dbReference type="AlphaFoldDB" id="A0A6A6P680"/>
<proteinExistence type="predicted"/>
<keyword evidence="3" id="KW-1185">Reference proteome</keyword>
<keyword evidence="1" id="KW-1133">Transmembrane helix</keyword>
<keyword evidence="1" id="KW-0472">Membrane</keyword>
<evidence type="ECO:0000256" key="1">
    <source>
        <dbReference type="SAM" id="Phobius"/>
    </source>
</evidence>
<name>A0A6A6P680_9PEZI</name>
<keyword evidence="1" id="KW-0812">Transmembrane</keyword>
<feature type="transmembrane region" description="Helical" evidence="1">
    <location>
        <begin position="111"/>
        <end position="132"/>
    </location>
</feature>
<evidence type="ECO:0000313" key="2">
    <source>
        <dbReference type="EMBL" id="KAF2459298.1"/>
    </source>
</evidence>
<feature type="transmembrane region" description="Helical" evidence="1">
    <location>
        <begin position="47"/>
        <end position="66"/>
    </location>
</feature>
<protein>
    <submittedName>
        <fullName evidence="2">Uncharacterized protein</fullName>
    </submittedName>
</protein>
<sequence>MSSESIAALRKNAGRELAQLAEEHMKHDLQQSDRDALESASRKVRNYTLIGSALGLGLGIAMAFRVRSLRTQMFNAFRTMEKPTHVKFADGRLEPIPDLTSYAQPSALGDAVAYFFFSAGGLFVGGELGLLAGSAAGKRTISSDPESMKRIKQAFKNFRKDSLKKEIEWLDDGEKREGSTDLGIPGF</sequence>
<dbReference type="OrthoDB" id="3365267at2759"/>
<reference evidence="2" key="1">
    <citation type="journal article" date="2020" name="Stud. Mycol.">
        <title>101 Dothideomycetes genomes: a test case for predicting lifestyles and emergence of pathogens.</title>
        <authorList>
            <person name="Haridas S."/>
            <person name="Albert R."/>
            <person name="Binder M."/>
            <person name="Bloem J."/>
            <person name="Labutti K."/>
            <person name="Salamov A."/>
            <person name="Andreopoulos B."/>
            <person name="Baker S."/>
            <person name="Barry K."/>
            <person name="Bills G."/>
            <person name="Bluhm B."/>
            <person name="Cannon C."/>
            <person name="Castanera R."/>
            <person name="Culley D."/>
            <person name="Daum C."/>
            <person name="Ezra D."/>
            <person name="Gonzalez J."/>
            <person name="Henrissat B."/>
            <person name="Kuo A."/>
            <person name="Liang C."/>
            <person name="Lipzen A."/>
            <person name="Lutzoni F."/>
            <person name="Magnuson J."/>
            <person name="Mondo S."/>
            <person name="Nolan M."/>
            <person name="Ohm R."/>
            <person name="Pangilinan J."/>
            <person name="Park H.-J."/>
            <person name="Ramirez L."/>
            <person name="Alfaro M."/>
            <person name="Sun H."/>
            <person name="Tritt A."/>
            <person name="Yoshinaga Y."/>
            <person name="Zwiers L.-H."/>
            <person name="Turgeon B."/>
            <person name="Goodwin S."/>
            <person name="Spatafora J."/>
            <person name="Crous P."/>
            <person name="Grigoriev I."/>
        </authorList>
    </citation>
    <scope>NUCLEOTIDE SEQUENCE</scope>
    <source>
        <strain evidence="2">ATCC 16933</strain>
    </source>
</reference>
<dbReference type="EMBL" id="MU001675">
    <property type="protein sequence ID" value="KAF2459298.1"/>
    <property type="molecule type" value="Genomic_DNA"/>
</dbReference>